<reference evidence="3" key="1">
    <citation type="submission" date="2023-03" db="EMBL/GenBank/DDBJ databases">
        <title>Massive genome expansion in bonnet fungi (Mycena s.s.) driven by repeated elements and novel gene families across ecological guilds.</title>
        <authorList>
            <consortium name="Lawrence Berkeley National Laboratory"/>
            <person name="Harder C.B."/>
            <person name="Miyauchi S."/>
            <person name="Viragh M."/>
            <person name="Kuo A."/>
            <person name="Thoen E."/>
            <person name="Andreopoulos B."/>
            <person name="Lu D."/>
            <person name="Skrede I."/>
            <person name="Drula E."/>
            <person name="Henrissat B."/>
            <person name="Morin E."/>
            <person name="Kohler A."/>
            <person name="Barry K."/>
            <person name="LaButti K."/>
            <person name="Morin E."/>
            <person name="Salamov A."/>
            <person name="Lipzen A."/>
            <person name="Mereny Z."/>
            <person name="Hegedus B."/>
            <person name="Baldrian P."/>
            <person name="Stursova M."/>
            <person name="Weitz H."/>
            <person name="Taylor A."/>
            <person name="Grigoriev I.V."/>
            <person name="Nagy L.G."/>
            <person name="Martin F."/>
            <person name="Kauserud H."/>
        </authorList>
    </citation>
    <scope>NUCLEOTIDE SEQUENCE</scope>
    <source>
        <strain evidence="3">CBHHK067</strain>
    </source>
</reference>
<dbReference type="EMBL" id="JARKIE010000084">
    <property type="protein sequence ID" value="KAJ7687814.1"/>
    <property type="molecule type" value="Genomic_DNA"/>
</dbReference>
<keyword evidence="2" id="KW-1133">Transmembrane helix</keyword>
<name>A0AAD7GH32_MYCRO</name>
<feature type="transmembrane region" description="Helical" evidence="2">
    <location>
        <begin position="352"/>
        <end position="370"/>
    </location>
</feature>
<gene>
    <name evidence="3" type="ORF">B0H17DRAFT_1203335</name>
</gene>
<accession>A0AAD7GH32</accession>
<evidence type="ECO:0000313" key="4">
    <source>
        <dbReference type="Proteomes" id="UP001221757"/>
    </source>
</evidence>
<keyword evidence="2" id="KW-0472">Membrane</keyword>
<comment type="caution">
    <text evidence="3">The sequence shown here is derived from an EMBL/GenBank/DDBJ whole genome shotgun (WGS) entry which is preliminary data.</text>
</comment>
<dbReference type="AlphaFoldDB" id="A0AAD7GH32"/>
<proteinExistence type="predicted"/>
<feature type="region of interest" description="Disordered" evidence="1">
    <location>
        <begin position="154"/>
        <end position="198"/>
    </location>
</feature>
<feature type="transmembrane region" description="Helical" evidence="2">
    <location>
        <begin position="328"/>
        <end position="346"/>
    </location>
</feature>
<evidence type="ECO:0000256" key="2">
    <source>
        <dbReference type="SAM" id="Phobius"/>
    </source>
</evidence>
<protein>
    <submittedName>
        <fullName evidence="3">Uncharacterized protein</fullName>
    </submittedName>
</protein>
<keyword evidence="2" id="KW-0812">Transmembrane</keyword>
<evidence type="ECO:0000256" key="1">
    <source>
        <dbReference type="SAM" id="MobiDB-lite"/>
    </source>
</evidence>
<feature type="transmembrane region" description="Helical" evidence="2">
    <location>
        <begin position="284"/>
        <end position="307"/>
    </location>
</feature>
<evidence type="ECO:0000313" key="3">
    <source>
        <dbReference type="EMBL" id="KAJ7687814.1"/>
    </source>
</evidence>
<dbReference type="Proteomes" id="UP001221757">
    <property type="component" value="Unassembled WGS sequence"/>
</dbReference>
<organism evidence="3 4">
    <name type="scientific">Mycena rosella</name>
    <name type="common">Pink bonnet</name>
    <name type="synonym">Agaricus rosellus</name>
    <dbReference type="NCBI Taxonomy" id="1033263"/>
    <lineage>
        <taxon>Eukaryota</taxon>
        <taxon>Fungi</taxon>
        <taxon>Dikarya</taxon>
        <taxon>Basidiomycota</taxon>
        <taxon>Agaricomycotina</taxon>
        <taxon>Agaricomycetes</taxon>
        <taxon>Agaricomycetidae</taxon>
        <taxon>Agaricales</taxon>
        <taxon>Marasmiineae</taxon>
        <taxon>Mycenaceae</taxon>
        <taxon>Mycena</taxon>
    </lineage>
</organism>
<keyword evidence="4" id="KW-1185">Reference proteome</keyword>
<sequence>MAELLDRPCSPNGVLMYRTNSAESTESTESPFASVLNTPADEHILNFDALDPKLHPEQLETLVRTTDYGRPPRVSVSLSRQFSKALDEANKSASSNGLIFRAQRSQSVERIYYPSPDLLETPESPDLMSFASPEMPFQPMELQRVQTPEPPISDVYNAGSPDSIIRTTPRGRPPLRRDIFSPAPKPIPFDIEGESTPLVPEFTPRAHSTFRHRKGIYVDLNDSITGKPSEILPDMEFQNVSLDAALDDDHKILAIDNHDVSFDSYCDVDGPTLPELSPLLPLQLVLFPLWCVLIGGAILLCPSHLHALAFPASTSRTGYAPTALAHRLLAFVLPLSAPPTAIRIFAHWATVAHLHVAIFLASLVGIAYVAPPLGALLAGASAVGFVRAWHDFSPDDEGGVDEDGDFGLGGEVRQMLYQVLAPGCGFQDGDALRKVGEKYVLVRAPRVETRAEILAAGGLSEEYEEDEDDDDESE</sequence>